<keyword evidence="3 9" id="KW-0813">Transport</keyword>
<keyword evidence="8" id="KW-0129">CBS domain</keyword>
<feature type="transmembrane region" description="Helical" evidence="9">
    <location>
        <begin position="290"/>
        <end position="308"/>
    </location>
</feature>
<keyword evidence="9" id="KW-0479">Metal-binding</keyword>
<dbReference type="SUPFAM" id="SSF54631">
    <property type="entry name" value="CBS-domain pair"/>
    <property type="match status" value="1"/>
</dbReference>
<dbReference type="SMART" id="SM00924">
    <property type="entry name" value="MgtE_N"/>
    <property type="match status" value="1"/>
</dbReference>
<dbReference type="GO" id="GO:0046872">
    <property type="term" value="F:metal ion binding"/>
    <property type="evidence" value="ECO:0007669"/>
    <property type="project" value="UniProtKB-KW"/>
</dbReference>
<protein>
    <recommendedName>
        <fullName evidence="9">Magnesium transporter MgtE</fullName>
    </recommendedName>
</protein>
<comment type="function">
    <text evidence="9">Acts as a magnesium transporter.</text>
</comment>
<comment type="subcellular location">
    <subcellularLocation>
        <location evidence="9">Cell membrane</location>
        <topology evidence="9">Multi-pass membrane protein</topology>
    </subcellularLocation>
    <subcellularLocation>
        <location evidence="1">Membrane</location>
        <topology evidence="1">Multi-pass membrane protein</topology>
    </subcellularLocation>
</comment>
<dbReference type="SMART" id="SM00116">
    <property type="entry name" value="CBS"/>
    <property type="match status" value="2"/>
</dbReference>
<keyword evidence="5 9" id="KW-0460">Magnesium</keyword>
<evidence type="ECO:0000256" key="7">
    <source>
        <dbReference type="ARBA" id="ARBA00023136"/>
    </source>
</evidence>
<evidence type="ECO:0000256" key="4">
    <source>
        <dbReference type="ARBA" id="ARBA00022692"/>
    </source>
</evidence>
<dbReference type="RefSeq" id="WP_069700977.1">
    <property type="nucleotide sequence ID" value="NZ_MJAT01000002.1"/>
</dbReference>
<keyword evidence="6 9" id="KW-1133">Transmembrane helix</keyword>
<evidence type="ECO:0000256" key="6">
    <source>
        <dbReference type="ARBA" id="ARBA00022989"/>
    </source>
</evidence>
<dbReference type="InterPro" id="IPR038076">
    <property type="entry name" value="MgtE_N_sf"/>
</dbReference>
<dbReference type="Pfam" id="PF00571">
    <property type="entry name" value="CBS"/>
    <property type="match status" value="2"/>
</dbReference>
<dbReference type="SUPFAM" id="SSF161093">
    <property type="entry name" value="MgtE membrane domain-like"/>
    <property type="match status" value="1"/>
</dbReference>
<name>A0A1E5L8Y7_9FIRM</name>
<feature type="transmembrane region" description="Helical" evidence="9">
    <location>
        <begin position="390"/>
        <end position="415"/>
    </location>
</feature>
<dbReference type="AlphaFoldDB" id="A0A1E5L8Y7"/>
<comment type="caution">
    <text evidence="11">The sequence shown here is derived from an EMBL/GenBank/DDBJ whole genome shotgun (WGS) entry which is preliminary data.</text>
</comment>
<dbReference type="EMBL" id="MJAT01000002">
    <property type="protein sequence ID" value="OEH86610.1"/>
    <property type="molecule type" value="Genomic_DNA"/>
</dbReference>
<dbReference type="STRING" id="1390249.BHU72_10150"/>
<feature type="domain" description="CBS" evidence="10">
    <location>
        <begin position="206"/>
        <end position="262"/>
    </location>
</feature>
<evidence type="ECO:0000313" key="11">
    <source>
        <dbReference type="EMBL" id="OEH86610.1"/>
    </source>
</evidence>
<keyword evidence="9" id="KW-1003">Cell membrane</keyword>
<comment type="similarity">
    <text evidence="2 9">Belongs to the SLC41A transporter family.</text>
</comment>
<evidence type="ECO:0000256" key="2">
    <source>
        <dbReference type="ARBA" id="ARBA00009749"/>
    </source>
</evidence>
<proteinExistence type="inferred from homology"/>
<dbReference type="InterPro" id="IPR036739">
    <property type="entry name" value="SLC41_membr_dom_sf"/>
</dbReference>
<feature type="transmembrane region" description="Helical" evidence="9">
    <location>
        <begin position="436"/>
        <end position="453"/>
    </location>
</feature>
<gene>
    <name evidence="11" type="ORF">BHU72_10150</name>
</gene>
<keyword evidence="7 9" id="KW-0472">Membrane</keyword>
<evidence type="ECO:0000256" key="1">
    <source>
        <dbReference type="ARBA" id="ARBA00004141"/>
    </source>
</evidence>
<dbReference type="InterPro" id="IPR006667">
    <property type="entry name" value="SLC41_membr_dom"/>
</dbReference>
<evidence type="ECO:0000313" key="12">
    <source>
        <dbReference type="Proteomes" id="UP000095255"/>
    </source>
</evidence>
<dbReference type="InterPro" id="IPR006669">
    <property type="entry name" value="MgtE_transporter"/>
</dbReference>
<dbReference type="InterPro" id="IPR006668">
    <property type="entry name" value="Mg_transptr_MgtE_intracell_dom"/>
</dbReference>
<feature type="domain" description="CBS" evidence="10">
    <location>
        <begin position="142"/>
        <end position="205"/>
    </location>
</feature>
<dbReference type="Gene3D" id="1.25.60.10">
    <property type="entry name" value="MgtE N-terminal domain-like"/>
    <property type="match status" value="1"/>
</dbReference>
<dbReference type="Pfam" id="PF03448">
    <property type="entry name" value="MgtE_N"/>
    <property type="match status" value="1"/>
</dbReference>
<feature type="transmembrane region" description="Helical" evidence="9">
    <location>
        <begin position="320"/>
        <end position="341"/>
    </location>
</feature>
<organism evidence="11 12">
    <name type="scientific">Desulfuribacillus stibiiarsenatis</name>
    <dbReference type="NCBI Taxonomy" id="1390249"/>
    <lineage>
        <taxon>Bacteria</taxon>
        <taxon>Bacillati</taxon>
        <taxon>Bacillota</taxon>
        <taxon>Desulfuribacillia</taxon>
        <taxon>Desulfuribacillales</taxon>
        <taxon>Desulfuribacillaceae</taxon>
        <taxon>Desulfuribacillus</taxon>
    </lineage>
</organism>
<evidence type="ECO:0000259" key="10">
    <source>
        <dbReference type="PROSITE" id="PS51371"/>
    </source>
</evidence>
<dbReference type="PROSITE" id="PS51371">
    <property type="entry name" value="CBS"/>
    <property type="match status" value="2"/>
</dbReference>
<dbReference type="Gene3D" id="3.10.580.10">
    <property type="entry name" value="CBS-domain"/>
    <property type="match status" value="1"/>
</dbReference>
<dbReference type="GO" id="GO:0005886">
    <property type="term" value="C:plasma membrane"/>
    <property type="evidence" value="ECO:0007669"/>
    <property type="project" value="UniProtKB-SubCell"/>
</dbReference>
<comment type="subunit">
    <text evidence="9">Homodimer.</text>
</comment>
<evidence type="ECO:0000256" key="3">
    <source>
        <dbReference type="ARBA" id="ARBA00022448"/>
    </source>
</evidence>
<dbReference type="NCBIfam" id="TIGR00400">
    <property type="entry name" value="mgtE"/>
    <property type="match status" value="1"/>
</dbReference>
<dbReference type="GO" id="GO:0015095">
    <property type="term" value="F:magnesium ion transmembrane transporter activity"/>
    <property type="evidence" value="ECO:0007669"/>
    <property type="project" value="UniProtKB-UniRule"/>
</dbReference>
<dbReference type="Pfam" id="PF01769">
    <property type="entry name" value="MgtE"/>
    <property type="match status" value="1"/>
</dbReference>
<dbReference type="SUPFAM" id="SSF158791">
    <property type="entry name" value="MgtE N-terminal domain-like"/>
    <property type="match status" value="1"/>
</dbReference>
<evidence type="ECO:0000256" key="8">
    <source>
        <dbReference type="PROSITE-ProRule" id="PRU00703"/>
    </source>
</evidence>
<dbReference type="Gene3D" id="1.10.357.20">
    <property type="entry name" value="SLC41 divalent cation transporters, integral membrane domain"/>
    <property type="match status" value="1"/>
</dbReference>
<dbReference type="CDD" id="cd04606">
    <property type="entry name" value="CBS_pair_Mg_transporter"/>
    <property type="match status" value="1"/>
</dbReference>
<dbReference type="PANTHER" id="PTHR43773">
    <property type="entry name" value="MAGNESIUM TRANSPORTER MGTE"/>
    <property type="match status" value="1"/>
</dbReference>
<feature type="transmembrane region" description="Helical" evidence="9">
    <location>
        <begin position="362"/>
        <end position="384"/>
    </location>
</feature>
<sequence>MVKLDQQTSEEYTRLIIQAIDAHNQEKFRELFLELHPTDQIDIFNNFHESQRTLVYEYLTPEEFAEIFQGMELNQQKDIVKELDQEYIAETLTNMYADDLASFLGELEDQEAQDIIDHLDTEDMQEIQELMTYKPDTAGAIMTTEYVSLFTTDTVDKVMEYLREHEPDAETIYYLYVVNELNQLVGVLSLRDLIFSKLNQRIEDIMGTRVVSVNVETDQEEVARIIRKYDFIAIPVVKEDGRLVGIVTVDDVMDVIEEEIAEDFGEITATKGSVDANITSLQAAKLRAPWILMLMFLGLITAGIIGQFEATIEKAVVLAGFMPMIMGSAGNTGTQALAVMVRSIAIGEVNRAGLRQLIQREFGTGVILGAICGVTLLVIIPIVYGNLIVAFIVAFSLFCTLSVATIVGAIIPLFIERFNIDPAVASGPFITTFNDIIGLMIYFTIATSLLQYIQ</sequence>
<dbReference type="Proteomes" id="UP000095255">
    <property type="component" value="Unassembled WGS sequence"/>
</dbReference>
<keyword evidence="12" id="KW-1185">Reference proteome</keyword>
<keyword evidence="4 9" id="KW-0812">Transmembrane</keyword>
<evidence type="ECO:0000256" key="5">
    <source>
        <dbReference type="ARBA" id="ARBA00022842"/>
    </source>
</evidence>
<dbReference type="OrthoDB" id="9790355at2"/>
<dbReference type="InterPro" id="IPR000644">
    <property type="entry name" value="CBS_dom"/>
</dbReference>
<dbReference type="PANTHER" id="PTHR43773:SF1">
    <property type="entry name" value="MAGNESIUM TRANSPORTER MGTE"/>
    <property type="match status" value="1"/>
</dbReference>
<reference evidence="11 12" key="1">
    <citation type="submission" date="2016-09" db="EMBL/GenBank/DDBJ databases">
        <title>Desulfuribacillus arsenicus sp. nov., an obligately anaerobic, dissimilatory arsenic- and antimonate-reducing bacterium isolated from anoxic sediments.</title>
        <authorList>
            <person name="Abin C.A."/>
            <person name="Hollibaugh J.T."/>
        </authorList>
    </citation>
    <scope>NUCLEOTIDE SEQUENCE [LARGE SCALE GENOMIC DNA]</scope>
    <source>
        <strain evidence="11 12">MLFW-2</strain>
    </source>
</reference>
<dbReference type="InterPro" id="IPR046342">
    <property type="entry name" value="CBS_dom_sf"/>
</dbReference>
<evidence type="ECO:0000256" key="9">
    <source>
        <dbReference type="RuleBase" id="RU362011"/>
    </source>
</evidence>
<accession>A0A1E5L8Y7</accession>